<dbReference type="Proteomes" id="UP000827092">
    <property type="component" value="Unassembled WGS sequence"/>
</dbReference>
<name>A0AAV6VPC1_9ARAC</name>
<keyword evidence="2" id="KW-1185">Reference proteome</keyword>
<accession>A0AAV6VPC1</accession>
<protein>
    <recommendedName>
        <fullName evidence="3">Secreted protein</fullName>
    </recommendedName>
</protein>
<evidence type="ECO:0000313" key="1">
    <source>
        <dbReference type="EMBL" id="KAG8198657.1"/>
    </source>
</evidence>
<organism evidence="1 2">
    <name type="scientific">Oedothorax gibbosus</name>
    <dbReference type="NCBI Taxonomy" id="931172"/>
    <lineage>
        <taxon>Eukaryota</taxon>
        <taxon>Metazoa</taxon>
        <taxon>Ecdysozoa</taxon>
        <taxon>Arthropoda</taxon>
        <taxon>Chelicerata</taxon>
        <taxon>Arachnida</taxon>
        <taxon>Araneae</taxon>
        <taxon>Araneomorphae</taxon>
        <taxon>Entelegynae</taxon>
        <taxon>Araneoidea</taxon>
        <taxon>Linyphiidae</taxon>
        <taxon>Erigoninae</taxon>
        <taxon>Oedothorax</taxon>
    </lineage>
</organism>
<dbReference type="EMBL" id="JAFNEN010000037">
    <property type="protein sequence ID" value="KAG8198657.1"/>
    <property type="molecule type" value="Genomic_DNA"/>
</dbReference>
<evidence type="ECO:0008006" key="3">
    <source>
        <dbReference type="Google" id="ProtNLM"/>
    </source>
</evidence>
<comment type="caution">
    <text evidence="1">The sequence shown here is derived from an EMBL/GenBank/DDBJ whole genome shotgun (WGS) entry which is preliminary data.</text>
</comment>
<dbReference type="AlphaFoldDB" id="A0AAV6VPC1"/>
<reference evidence="1 2" key="1">
    <citation type="journal article" date="2022" name="Nat. Ecol. Evol.">
        <title>A masculinizing supergene underlies an exaggerated male reproductive morph in a spider.</title>
        <authorList>
            <person name="Hendrickx F."/>
            <person name="De Corte Z."/>
            <person name="Sonet G."/>
            <person name="Van Belleghem S.M."/>
            <person name="Kostlbacher S."/>
            <person name="Vangestel C."/>
        </authorList>
    </citation>
    <scope>NUCLEOTIDE SEQUENCE [LARGE SCALE GENOMIC DNA]</scope>
    <source>
        <strain evidence="1">W744_W776</strain>
    </source>
</reference>
<sequence>MIPRTVLWASSLISMFYEARILPREARFMFLEKVKSQKVERCSDHGGTKRLTLHSNVCHPPKKPSEKLHLQNAYNFIAAQHSLKDRPAANGTNQRLCVPVIKEHRILMKTPYVDQGYCIVEV</sequence>
<gene>
    <name evidence="1" type="ORF">JTE90_015489</name>
</gene>
<evidence type="ECO:0000313" key="2">
    <source>
        <dbReference type="Proteomes" id="UP000827092"/>
    </source>
</evidence>
<proteinExistence type="predicted"/>